<dbReference type="OrthoDB" id="9786029at2"/>
<protein>
    <submittedName>
        <fullName evidence="3">DUF2062 domain-containing protein</fullName>
    </submittedName>
</protein>
<feature type="domain" description="DUF2062" evidence="2">
    <location>
        <begin position="23"/>
        <end position="164"/>
    </location>
</feature>
<dbReference type="EMBL" id="SZVP01000003">
    <property type="protein sequence ID" value="TMM46364.1"/>
    <property type="molecule type" value="Genomic_DNA"/>
</dbReference>
<keyword evidence="4" id="KW-1185">Reference proteome</keyword>
<evidence type="ECO:0000313" key="4">
    <source>
        <dbReference type="Proteomes" id="UP000307702"/>
    </source>
</evidence>
<keyword evidence="1" id="KW-0472">Membrane</keyword>
<proteinExistence type="predicted"/>
<accession>A0A8H2JPM3</accession>
<evidence type="ECO:0000256" key="1">
    <source>
        <dbReference type="SAM" id="Phobius"/>
    </source>
</evidence>
<dbReference type="PANTHER" id="PTHR40547:SF1">
    <property type="entry name" value="SLL0298 PROTEIN"/>
    <property type="match status" value="1"/>
</dbReference>
<evidence type="ECO:0000259" key="2">
    <source>
        <dbReference type="Pfam" id="PF09835"/>
    </source>
</evidence>
<gene>
    <name evidence="3" type="ORF">FCS21_05225</name>
</gene>
<dbReference type="InterPro" id="IPR018639">
    <property type="entry name" value="DUF2062"/>
</dbReference>
<keyword evidence="1" id="KW-1133">Transmembrane helix</keyword>
<dbReference type="AlphaFoldDB" id="A0A8H2JPM3"/>
<feature type="transmembrane region" description="Helical" evidence="1">
    <location>
        <begin position="128"/>
        <end position="151"/>
    </location>
</feature>
<sequence>MPKKTFKRWMPDHQTIKDNKYLKVFGNLLQNANLWHLNRHSVAKAFAVGLFFAFIPVPFQMVLAAGTAIIVHSNLPLSIAIVWLTNPLTMPFIFYACYFVGVKILSVPEQHFAFHASWQWVVDSLSTIGPAFLVGCGVLALTFSFLGYFFIHALWRYQAVKAWKNRTNRINKNTRIK</sequence>
<comment type="caution">
    <text evidence="3">The sequence shown here is derived from an EMBL/GenBank/DDBJ whole genome shotgun (WGS) entry which is preliminary data.</text>
</comment>
<organism evidence="3 4">
    <name type="scientific">Colwellia ponticola</name>
    <dbReference type="NCBI Taxonomy" id="2304625"/>
    <lineage>
        <taxon>Bacteria</taxon>
        <taxon>Pseudomonadati</taxon>
        <taxon>Pseudomonadota</taxon>
        <taxon>Gammaproteobacteria</taxon>
        <taxon>Alteromonadales</taxon>
        <taxon>Colwelliaceae</taxon>
        <taxon>Colwellia</taxon>
    </lineage>
</organism>
<name>A0A8H2JPM3_9GAMM</name>
<dbReference type="PANTHER" id="PTHR40547">
    <property type="entry name" value="SLL0298 PROTEIN"/>
    <property type="match status" value="1"/>
</dbReference>
<dbReference type="RefSeq" id="WP_138621134.1">
    <property type="nucleotide sequence ID" value="NZ_SZVP01000003.1"/>
</dbReference>
<keyword evidence="1" id="KW-0812">Transmembrane</keyword>
<dbReference type="Proteomes" id="UP000307702">
    <property type="component" value="Unassembled WGS sequence"/>
</dbReference>
<reference evidence="3 4" key="1">
    <citation type="submission" date="2019-05" db="EMBL/GenBank/DDBJ databases">
        <title>Colwellia ponticola sp. nov., isolated from seawater.</title>
        <authorList>
            <person name="Yoon J.-H."/>
        </authorList>
    </citation>
    <scope>NUCLEOTIDE SEQUENCE [LARGE SCALE GENOMIC DNA]</scope>
    <source>
        <strain evidence="3 4">OISW-25</strain>
    </source>
</reference>
<evidence type="ECO:0000313" key="3">
    <source>
        <dbReference type="EMBL" id="TMM46364.1"/>
    </source>
</evidence>
<dbReference type="Pfam" id="PF09835">
    <property type="entry name" value="DUF2062"/>
    <property type="match status" value="1"/>
</dbReference>
<feature type="transmembrane region" description="Helical" evidence="1">
    <location>
        <begin position="42"/>
        <end position="59"/>
    </location>
</feature>